<reference evidence="1" key="1">
    <citation type="submission" date="2018-02" db="EMBL/GenBank/DDBJ databases">
        <title>Rhizophora mucronata_Transcriptome.</title>
        <authorList>
            <person name="Meera S.P."/>
            <person name="Sreeshan A."/>
            <person name="Augustine A."/>
        </authorList>
    </citation>
    <scope>NUCLEOTIDE SEQUENCE</scope>
    <source>
        <tissue evidence="1">Leaf</tissue>
    </source>
</reference>
<evidence type="ECO:0000313" key="1">
    <source>
        <dbReference type="EMBL" id="MBX39632.1"/>
    </source>
</evidence>
<sequence length="54" mass="6382">MALVLIQGLSWIVEISRKEFICLDLWLLHVLKSLTTVFVHYDFYEIGYISTMEC</sequence>
<dbReference type="EMBL" id="GGEC01059148">
    <property type="protein sequence ID" value="MBX39632.1"/>
    <property type="molecule type" value="Transcribed_RNA"/>
</dbReference>
<name>A0A2P2NAW0_RHIMU</name>
<organism evidence="1">
    <name type="scientific">Rhizophora mucronata</name>
    <name type="common">Asiatic mangrove</name>
    <dbReference type="NCBI Taxonomy" id="61149"/>
    <lineage>
        <taxon>Eukaryota</taxon>
        <taxon>Viridiplantae</taxon>
        <taxon>Streptophyta</taxon>
        <taxon>Embryophyta</taxon>
        <taxon>Tracheophyta</taxon>
        <taxon>Spermatophyta</taxon>
        <taxon>Magnoliopsida</taxon>
        <taxon>eudicotyledons</taxon>
        <taxon>Gunneridae</taxon>
        <taxon>Pentapetalae</taxon>
        <taxon>rosids</taxon>
        <taxon>fabids</taxon>
        <taxon>Malpighiales</taxon>
        <taxon>Rhizophoraceae</taxon>
        <taxon>Rhizophora</taxon>
    </lineage>
</organism>
<dbReference type="AlphaFoldDB" id="A0A2P2NAW0"/>
<protein>
    <submittedName>
        <fullName evidence="1">Uncharacterized protein</fullName>
    </submittedName>
</protein>
<accession>A0A2P2NAW0</accession>
<proteinExistence type="predicted"/>